<dbReference type="InterPro" id="IPR046357">
    <property type="entry name" value="PPIase_dom_sf"/>
</dbReference>
<organism evidence="15 16">
    <name type="scientific">Skermanella cutis</name>
    <dbReference type="NCBI Taxonomy" id="2775420"/>
    <lineage>
        <taxon>Bacteria</taxon>
        <taxon>Pseudomonadati</taxon>
        <taxon>Pseudomonadota</taxon>
        <taxon>Alphaproteobacteria</taxon>
        <taxon>Rhodospirillales</taxon>
        <taxon>Azospirillaceae</taxon>
        <taxon>Skermanella</taxon>
    </lineage>
</organism>
<dbReference type="InterPro" id="IPR005215">
    <property type="entry name" value="Trig_fac"/>
</dbReference>
<feature type="region of interest" description="Disordered" evidence="11">
    <location>
        <begin position="141"/>
        <end position="160"/>
    </location>
</feature>
<feature type="domain" description="Trigger factor C-terminal" evidence="14">
    <location>
        <begin position="263"/>
        <end position="420"/>
    </location>
</feature>
<dbReference type="PIRSF" id="PIRSF003095">
    <property type="entry name" value="Trigger_factor"/>
    <property type="match status" value="1"/>
</dbReference>
<dbReference type="SUPFAM" id="SSF54534">
    <property type="entry name" value="FKBP-like"/>
    <property type="match status" value="1"/>
</dbReference>
<evidence type="ECO:0000256" key="5">
    <source>
        <dbReference type="ARBA" id="ARBA00023110"/>
    </source>
</evidence>
<evidence type="ECO:0000313" key="16">
    <source>
        <dbReference type="Proteomes" id="UP000595197"/>
    </source>
</evidence>
<evidence type="ECO:0000259" key="14">
    <source>
        <dbReference type="Pfam" id="PF05698"/>
    </source>
</evidence>
<protein>
    <recommendedName>
        <fullName evidence="4 10">Trigger factor</fullName>
        <shortName evidence="10">TF</shortName>
        <ecNumber evidence="3 10">5.2.1.8</ecNumber>
    </recommendedName>
    <alternativeName>
        <fullName evidence="9 10">PPIase</fullName>
    </alternativeName>
</protein>
<accession>A0ABX7BCK2</accession>
<evidence type="ECO:0000259" key="12">
    <source>
        <dbReference type="Pfam" id="PF00254"/>
    </source>
</evidence>
<evidence type="ECO:0000256" key="10">
    <source>
        <dbReference type="HAMAP-Rule" id="MF_00303"/>
    </source>
</evidence>
<dbReference type="Pfam" id="PF05697">
    <property type="entry name" value="Trigger_N"/>
    <property type="match status" value="1"/>
</dbReference>
<comment type="catalytic activity">
    <reaction evidence="1 10">
        <text>[protein]-peptidylproline (omega=180) = [protein]-peptidylproline (omega=0)</text>
        <dbReference type="Rhea" id="RHEA:16237"/>
        <dbReference type="Rhea" id="RHEA-COMP:10747"/>
        <dbReference type="Rhea" id="RHEA-COMP:10748"/>
        <dbReference type="ChEBI" id="CHEBI:83833"/>
        <dbReference type="ChEBI" id="CHEBI:83834"/>
        <dbReference type="EC" id="5.2.1.8"/>
    </reaction>
</comment>
<keyword evidence="6 10" id="KW-0143">Chaperone</keyword>
<evidence type="ECO:0000259" key="13">
    <source>
        <dbReference type="Pfam" id="PF05697"/>
    </source>
</evidence>
<dbReference type="RefSeq" id="WP_201080753.1">
    <property type="nucleotide sequence ID" value="NZ_CP067420.1"/>
</dbReference>
<keyword evidence="10" id="KW-0131">Cell cycle</keyword>
<keyword evidence="7 10" id="KW-0413">Isomerase</keyword>
<sequence>MQITETSADGLKREYKVVIPAQEIETKVNSRLQELGKTLRIPGFRPGKVPMPIVKQRYAQSVMGEVLEAAVNDSSQQAIDERGLRPALQPKIQVTSFSEGGNLEYDMAVELLPDIEPVDFSTIELERVVAEVDDKQVDETLERLSKSSRDSQPVTEERPARNGDILVIDFAGTVDGEAKPGMDAKDHRLELGSNSFVGTFEEQLVGSKPGDHRTVTVTFPENYAAAELQGKEAVFEVDVKEIREPAPAVIDDEFAKKFGADDLAALKQMIKDRIGQDYAGISRSKVKRTLLDKLADTHSFEVPAGMVEIEFETIWKRLQEELKRGGPDAEEAGKSEDELKAEYRGIAERRVRLGLLLSEVGRRNNIQVTQDELNRALITEAQRYPGQEREVFEFFRSNPRAIDNLRAPLFEDKVIDFILELAKVNEKTVSVEELVRDPDESEDTAAA</sequence>
<comment type="subcellular location">
    <subcellularLocation>
        <location evidence="10">Cytoplasm</location>
    </subcellularLocation>
    <text evidence="10">About half TF is bound to the ribosome near the polypeptide exit tunnel while the other half is free in the cytoplasm.</text>
</comment>
<dbReference type="Pfam" id="PF05698">
    <property type="entry name" value="Trigger_C"/>
    <property type="match status" value="1"/>
</dbReference>
<dbReference type="InterPro" id="IPR037041">
    <property type="entry name" value="Trigger_fac_C_sf"/>
</dbReference>
<evidence type="ECO:0000256" key="8">
    <source>
        <dbReference type="ARBA" id="ARBA00024849"/>
    </source>
</evidence>
<gene>
    <name evidence="10" type="primary">tig</name>
    <name evidence="15" type="ORF">IGS68_13455</name>
</gene>
<dbReference type="InterPro" id="IPR027304">
    <property type="entry name" value="Trigger_fact/SurA_dom_sf"/>
</dbReference>
<dbReference type="InterPro" id="IPR001179">
    <property type="entry name" value="PPIase_FKBP_dom"/>
</dbReference>
<dbReference type="Pfam" id="PF00254">
    <property type="entry name" value="FKBP_C"/>
    <property type="match status" value="1"/>
</dbReference>
<dbReference type="HAMAP" id="MF_00303">
    <property type="entry name" value="Trigger_factor_Tig"/>
    <property type="match status" value="1"/>
</dbReference>
<evidence type="ECO:0000256" key="11">
    <source>
        <dbReference type="SAM" id="MobiDB-lite"/>
    </source>
</evidence>
<evidence type="ECO:0000256" key="3">
    <source>
        <dbReference type="ARBA" id="ARBA00013194"/>
    </source>
</evidence>
<feature type="domain" description="PPIase FKBP-type" evidence="12">
    <location>
        <begin position="158"/>
        <end position="239"/>
    </location>
</feature>
<keyword evidence="10" id="KW-0963">Cytoplasm</keyword>
<reference evidence="15" key="1">
    <citation type="submission" date="2021-02" db="EMBL/GenBank/DDBJ databases">
        <title>Skermanella TT6 skin isolate.</title>
        <authorList>
            <person name="Lee K."/>
            <person name="Ganzorig M."/>
        </authorList>
    </citation>
    <scope>NUCLEOTIDE SEQUENCE</scope>
    <source>
        <strain evidence="15">TT6</strain>
    </source>
</reference>
<dbReference type="EC" id="5.2.1.8" evidence="3 10"/>
<dbReference type="SUPFAM" id="SSF109998">
    <property type="entry name" value="Triger factor/SurA peptide-binding domain-like"/>
    <property type="match status" value="1"/>
</dbReference>
<dbReference type="PANTHER" id="PTHR30560">
    <property type="entry name" value="TRIGGER FACTOR CHAPERONE AND PEPTIDYL-PROLYL CIS/TRANS ISOMERASE"/>
    <property type="match status" value="1"/>
</dbReference>
<evidence type="ECO:0000313" key="15">
    <source>
        <dbReference type="EMBL" id="QQP92140.1"/>
    </source>
</evidence>
<comment type="similarity">
    <text evidence="2 10">Belongs to the FKBP-type PPIase family. Tig subfamily.</text>
</comment>
<comment type="function">
    <text evidence="8 10">Involved in protein export. Acts as a chaperone by maintaining the newly synthesized protein in an open conformation. Functions as a peptidyl-prolyl cis-trans isomerase.</text>
</comment>
<keyword evidence="10" id="KW-0132">Cell division</keyword>
<dbReference type="InterPro" id="IPR036611">
    <property type="entry name" value="Trigger_fac_ribosome-bd_sf"/>
</dbReference>
<proteinExistence type="inferred from homology"/>
<dbReference type="EMBL" id="CP067420">
    <property type="protein sequence ID" value="QQP92140.1"/>
    <property type="molecule type" value="Genomic_DNA"/>
</dbReference>
<dbReference type="GO" id="GO:0003755">
    <property type="term" value="F:peptidyl-prolyl cis-trans isomerase activity"/>
    <property type="evidence" value="ECO:0007669"/>
    <property type="project" value="UniProtKB-EC"/>
</dbReference>
<evidence type="ECO:0000256" key="2">
    <source>
        <dbReference type="ARBA" id="ARBA00005464"/>
    </source>
</evidence>
<dbReference type="InterPro" id="IPR008881">
    <property type="entry name" value="Trigger_fac_ribosome-bd_bac"/>
</dbReference>
<keyword evidence="16" id="KW-1185">Reference proteome</keyword>
<dbReference type="Gene3D" id="1.10.3120.10">
    <property type="entry name" value="Trigger factor, C-terminal domain"/>
    <property type="match status" value="1"/>
</dbReference>
<name>A0ABX7BCK2_9PROT</name>
<dbReference type="NCBIfam" id="TIGR00115">
    <property type="entry name" value="tig"/>
    <property type="match status" value="1"/>
</dbReference>
<dbReference type="InterPro" id="IPR008880">
    <property type="entry name" value="Trigger_fac_C"/>
</dbReference>
<evidence type="ECO:0000256" key="6">
    <source>
        <dbReference type="ARBA" id="ARBA00023186"/>
    </source>
</evidence>
<dbReference type="Proteomes" id="UP000595197">
    <property type="component" value="Chromosome"/>
</dbReference>
<dbReference type="PANTHER" id="PTHR30560:SF3">
    <property type="entry name" value="TRIGGER FACTOR-LIKE PROTEIN TIG, CHLOROPLASTIC"/>
    <property type="match status" value="1"/>
</dbReference>
<keyword evidence="5 10" id="KW-0697">Rotamase</keyword>
<dbReference type="Gene3D" id="3.30.70.1050">
    <property type="entry name" value="Trigger factor ribosome-binding domain"/>
    <property type="match status" value="1"/>
</dbReference>
<evidence type="ECO:0000256" key="4">
    <source>
        <dbReference type="ARBA" id="ARBA00016902"/>
    </source>
</evidence>
<evidence type="ECO:0000256" key="9">
    <source>
        <dbReference type="ARBA" id="ARBA00029986"/>
    </source>
</evidence>
<dbReference type="Gene3D" id="3.10.50.40">
    <property type="match status" value="1"/>
</dbReference>
<dbReference type="SUPFAM" id="SSF102735">
    <property type="entry name" value="Trigger factor ribosome-binding domain"/>
    <property type="match status" value="1"/>
</dbReference>
<evidence type="ECO:0000256" key="1">
    <source>
        <dbReference type="ARBA" id="ARBA00000971"/>
    </source>
</evidence>
<evidence type="ECO:0000256" key="7">
    <source>
        <dbReference type="ARBA" id="ARBA00023235"/>
    </source>
</evidence>
<comment type="domain">
    <text evidence="10">Consists of 3 domains; the N-terminus binds the ribosome, the middle domain has PPIase activity, while the C-terminus has intrinsic chaperone activity on its own.</text>
</comment>
<feature type="domain" description="Trigger factor ribosome-binding bacterial" evidence="13">
    <location>
        <begin position="1"/>
        <end position="144"/>
    </location>
</feature>